<dbReference type="EMBL" id="OY976571">
    <property type="protein sequence ID" value="CAK6589120.1"/>
    <property type="molecule type" value="Genomic_DNA"/>
</dbReference>
<accession>A0AAV1MC74</accession>
<dbReference type="Pfam" id="PF23835">
    <property type="entry name" value="DUF7205"/>
    <property type="match status" value="1"/>
</dbReference>
<evidence type="ECO:0000313" key="1">
    <source>
        <dbReference type="EMBL" id="CAK6589120.1"/>
    </source>
</evidence>
<protein>
    <submittedName>
        <fullName evidence="1">Uncharacterized protein</fullName>
    </submittedName>
</protein>
<name>A0AAV1MC74_9CAUD</name>
<keyword evidence="2" id="KW-1185">Reference proteome</keyword>
<gene>
    <name evidence="1" type="ORF">K48PH164C1_LOCUS32</name>
</gene>
<dbReference type="InterPro" id="IPR055629">
    <property type="entry name" value="DUF7205"/>
</dbReference>
<sequence length="70" mass="7638">MLMKDFLGNTIEIGDTIIYADTGGRGGSSTLYKTVVTKMTEKQVLVGESSWSKLWRPFNRVVVVAKGGAQ</sequence>
<organism evidence="1 2">
    <name type="scientific">Klebsiella phage vB_Kpl_K48PH164C1</name>
    <dbReference type="NCBI Taxonomy" id="3071613"/>
    <lineage>
        <taxon>Viruses</taxon>
        <taxon>Duplodnaviria</taxon>
        <taxon>Heunggongvirae</taxon>
        <taxon>Uroviricota</taxon>
        <taxon>Caudoviricetes</taxon>
        <taxon>Autographivirales</taxon>
        <taxon>Autotranscriptaviridae</taxon>
        <taxon>Studiervirinae</taxon>
        <taxon>Przondovirus</taxon>
        <taxon>Przondovirus K48PH164C1</taxon>
    </lineage>
</organism>
<dbReference type="Proteomes" id="UP001497546">
    <property type="component" value="Chromosome"/>
</dbReference>
<evidence type="ECO:0000313" key="2">
    <source>
        <dbReference type="Proteomes" id="UP001497546"/>
    </source>
</evidence>
<proteinExistence type="predicted"/>
<reference evidence="1 2" key="1">
    <citation type="submission" date="2023-10" db="EMBL/GenBank/DDBJ databases">
        <authorList>
            <person name="Robby Concha-Eloko"/>
            <person name="Pilar Barberan- Martinez"/>
            <person name="Rafael Sanjuan"/>
            <person name="Pilar Domingo-Calap"/>
        </authorList>
    </citation>
    <scope>NUCLEOTIDE SEQUENCE [LARGE SCALE GENOMIC DNA]</scope>
</reference>